<dbReference type="AlphaFoldDB" id="A0A6G9XK02"/>
<dbReference type="EMBL" id="CP046171">
    <property type="protein sequence ID" value="QIS01245.1"/>
    <property type="molecule type" value="Genomic_DNA"/>
</dbReference>
<protein>
    <submittedName>
        <fullName evidence="1">Uncharacterized protein</fullName>
    </submittedName>
</protein>
<organism evidence="1 2">
    <name type="scientific">Nocardia brasiliensis</name>
    <dbReference type="NCBI Taxonomy" id="37326"/>
    <lineage>
        <taxon>Bacteria</taxon>
        <taxon>Bacillati</taxon>
        <taxon>Actinomycetota</taxon>
        <taxon>Actinomycetes</taxon>
        <taxon>Mycobacteriales</taxon>
        <taxon>Nocardiaceae</taxon>
        <taxon>Nocardia</taxon>
    </lineage>
</organism>
<proteinExistence type="predicted"/>
<gene>
    <name evidence="1" type="ORF">F5X71_01960</name>
</gene>
<name>A0A6G9XK02_NOCBR</name>
<evidence type="ECO:0000313" key="1">
    <source>
        <dbReference type="EMBL" id="QIS01245.1"/>
    </source>
</evidence>
<accession>A0A6G9XK02</accession>
<dbReference type="RefSeq" id="WP_167460395.1">
    <property type="nucleotide sequence ID" value="NZ_CP046171.1"/>
</dbReference>
<sequence length="67" mass="7528">MGSADNRHVEGRKDFQLNYIAEDDCYVIYGNGTLTSKPTTSDRIAGTLRGMITRTFTDVRSGTHRPY</sequence>
<reference evidence="1 2" key="1">
    <citation type="journal article" date="2019" name="ACS Chem. Biol.">
        <title>Identification and Mobilization of a Cryptic Antibiotic Biosynthesis Gene Locus from a Human-Pathogenic Nocardia Isolate.</title>
        <authorList>
            <person name="Herisse M."/>
            <person name="Ishida K."/>
            <person name="Porter J.L."/>
            <person name="Howden B."/>
            <person name="Hertweck C."/>
            <person name="Stinear T.P."/>
            <person name="Pidot S.J."/>
        </authorList>
    </citation>
    <scope>NUCLEOTIDE SEQUENCE [LARGE SCALE GENOMIC DNA]</scope>
    <source>
        <strain evidence="1 2">AUSMDU00024985</strain>
    </source>
</reference>
<evidence type="ECO:0000313" key="2">
    <source>
        <dbReference type="Proteomes" id="UP000501705"/>
    </source>
</evidence>
<dbReference type="Proteomes" id="UP000501705">
    <property type="component" value="Chromosome"/>
</dbReference>